<sequence length="139" mass="14693">MKPFYLTSILFISLGTALPVIHRDNNGVLDGLLAIVKDAVGGLIGALTDGTPNPPLNGDPAFEEAIFNAVKLVLGIEDPRSSEEIIAYLKEAGIETFDQIYQLLDTIARDVAAGLTLSTHLGNASSSHSISLKPASQLH</sequence>
<evidence type="ECO:0000313" key="3">
    <source>
        <dbReference type="Proteomes" id="UP000826573"/>
    </source>
</evidence>
<comment type="caution">
    <text evidence="2">The sequence shown here is derived from an EMBL/GenBank/DDBJ whole genome shotgun (WGS) entry which is preliminary data.</text>
</comment>
<dbReference type="EMBL" id="JAIMJC010000003">
    <property type="protein sequence ID" value="KAH0528785.1"/>
    <property type="molecule type" value="Genomic_DNA"/>
</dbReference>
<dbReference type="AlphaFoldDB" id="A0A9P8KRJ4"/>
<protein>
    <submittedName>
        <fullName evidence="2">Uncharacterized protein</fullName>
    </submittedName>
</protein>
<evidence type="ECO:0000256" key="1">
    <source>
        <dbReference type="SAM" id="SignalP"/>
    </source>
</evidence>
<feature type="signal peptide" evidence="1">
    <location>
        <begin position="1"/>
        <end position="17"/>
    </location>
</feature>
<feature type="chain" id="PRO_5044699668" evidence="1">
    <location>
        <begin position="18"/>
        <end position="139"/>
    </location>
</feature>
<gene>
    <name evidence="2" type="ORF">TsFJ059_003600</name>
</gene>
<accession>A0A9P8KRJ4</accession>
<organism evidence="2 3">
    <name type="scientific">Trichoderma semiorbis</name>
    <dbReference type="NCBI Taxonomy" id="1491008"/>
    <lineage>
        <taxon>Eukaryota</taxon>
        <taxon>Fungi</taxon>
        <taxon>Dikarya</taxon>
        <taxon>Ascomycota</taxon>
        <taxon>Pezizomycotina</taxon>
        <taxon>Sordariomycetes</taxon>
        <taxon>Hypocreomycetidae</taxon>
        <taxon>Hypocreales</taxon>
        <taxon>Hypocreaceae</taxon>
        <taxon>Trichoderma</taxon>
    </lineage>
</organism>
<reference evidence="2 3" key="1">
    <citation type="submission" date="2021-08" db="EMBL/GenBank/DDBJ databases">
        <title>The highly contiguous genome resource for Trichoderma semiorbis FJ059, a fungal antagonistic to plant pathogens.</title>
        <authorList>
            <person name="Liu T."/>
        </authorList>
    </citation>
    <scope>NUCLEOTIDE SEQUENCE [LARGE SCALE GENOMIC DNA]</scope>
    <source>
        <strain evidence="2 3">FJ059</strain>
    </source>
</reference>
<dbReference type="Proteomes" id="UP000826573">
    <property type="component" value="Unassembled WGS sequence"/>
</dbReference>
<dbReference type="EMBL" id="JAIMJC010000003">
    <property type="protein sequence ID" value="KAH0528784.1"/>
    <property type="molecule type" value="Genomic_DNA"/>
</dbReference>
<name>A0A9P8KRJ4_9HYPO</name>
<evidence type="ECO:0000313" key="2">
    <source>
        <dbReference type="EMBL" id="KAH0528785.1"/>
    </source>
</evidence>
<keyword evidence="3" id="KW-1185">Reference proteome</keyword>
<keyword evidence="1" id="KW-0732">Signal</keyword>
<proteinExistence type="predicted"/>